<feature type="compositionally biased region" description="Basic and acidic residues" evidence="1">
    <location>
        <begin position="219"/>
        <end position="230"/>
    </location>
</feature>
<dbReference type="Proteomes" id="UP000318821">
    <property type="component" value="Unassembled WGS sequence"/>
</dbReference>
<organism evidence="2 3">
    <name type="scientific">Leishmania donovani</name>
    <dbReference type="NCBI Taxonomy" id="5661"/>
    <lineage>
        <taxon>Eukaryota</taxon>
        <taxon>Discoba</taxon>
        <taxon>Euglenozoa</taxon>
        <taxon>Kinetoplastea</taxon>
        <taxon>Metakinetoplastina</taxon>
        <taxon>Trypanosomatida</taxon>
        <taxon>Trypanosomatidae</taxon>
        <taxon>Leishmaniinae</taxon>
        <taxon>Leishmania</taxon>
    </lineage>
</organism>
<name>A0A504XVY8_LEIDO</name>
<accession>A0A504XVY8</accession>
<reference evidence="3" key="1">
    <citation type="submission" date="2019-02" db="EMBL/GenBank/DDBJ databases">
        <title>FDA dAtabase for Regulatory Grade micrObial Sequences (FDA-ARGOS): Supporting development and validation of Infectious Disease Dx tests.</title>
        <authorList>
            <person name="Duncan R."/>
            <person name="Fisher C."/>
            <person name="Tallon L."/>
            <person name="Sadzewicz L."/>
            <person name="Sengamalay N."/>
            <person name="Ott S."/>
            <person name="Godinez A."/>
            <person name="Nagaraj S."/>
            <person name="Vavikolanu K."/>
            <person name="Vyas G."/>
            <person name="Nadendla S."/>
            <person name="Aluvathingal J."/>
            <person name="Sichtig H."/>
        </authorList>
    </citation>
    <scope>NUCLEOTIDE SEQUENCE [LARGE SCALE GENOMIC DNA]</scope>
    <source>
        <strain evidence="3">FDAARGOS_360</strain>
    </source>
</reference>
<proteinExistence type="predicted"/>
<feature type="region of interest" description="Disordered" evidence="1">
    <location>
        <begin position="212"/>
        <end position="239"/>
    </location>
</feature>
<evidence type="ECO:0000256" key="1">
    <source>
        <dbReference type="SAM" id="MobiDB-lite"/>
    </source>
</evidence>
<evidence type="ECO:0000313" key="3">
    <source>
        <dbReference type="Proteomes" id="UP000318821"/>
    </source>
</evidence>
<evidence type="ECO:0000313" key="2">
    <source>
        <dbReference type="EMBL" id="TPP53192.1"/>
    </source>
</evidence>
<dbReference type="AlphaFoldDB" id="A0A504XVY8"/>
<comment type="caution">
    <text evidence="2">The sequence shown here is derived from an EMBL/GenBank/DDBJ whole genome shotgun (WGS) entry which is preliminary data.</text>
</comment>
<protein>
    <submittedName>
        <fullName evidence="2">Uncharacterized protein</fullName>
    </submittedName>
</protein>
<gene>
    <name evidence="2" type="ORF">CGC20_30440</name>
</gene>
<sequence>MSSVCCLASGAAASRIQVEASTIDSLSTSKGVRVLEYRSRRVAWLSRMTVKIPRPGQHVDFVSSSLSHKVRLPRHAASASALAKRHVKARYQEPPCARAVLSGRERPERCRTSLAQRRLVAGRLSLATVEDSWCRQDRSVPALCRRDLRVRIQEKAERQCRRRLVAATRLPQHTRAGHPDSHFVLMQVPESANASTVRTRCQAQPAWCVTSRQDLQPSEARERSPSEARHVQHLLQTPL</sequence>
<dbReference type="EMBL" id="RHLD01000037">
    <property type="protein sequence ID" value="TPP53192.1"/>
    <property type="molecule type" value="Genomic_DNA"/>
</dbReference>